<dbReference type="Proteomes" id="UP001223978">
    <property type="component" value="Unassembled WGS sequence"/>
</dbReference>
<proteinExistence type="predicted"/>
<accession>A0ABT6SAI4</accession>
<reference evidence="1 2" key="1">
    <citation type="submission" date="2023-05" db="EMBL/GenBank/DDBJ databases">
        <title>Draft genome sequence of Streptomyces sp. B-S-A6 isolated from a cave soil in Thailand.</title>
        <authorList>
            <person name="Chamroensaksri N."/>
            <person name="Muangham S."/>
        </authorList>
    </citation>
    <scope>NUCLEOTIDE SEQUENCE [LARGE SCALE GENOMIC DNA]</scope>
    <source>
        <strain evidence="1 2">B-S-A6</strain>
    </source>
</reference>
<comment type="caution">
    <text evidence="1">The sequence shown here is derived from an EMBL/GenBank/DDBJ whole genome shotgun (WGS) entry which is preliminary data.</text>
</comment>
<name>A0ABT6SAI4_9ACTN</name>
<sequence>MTADHSPRPRPDAAPLTRDAFRRLHPISEPRPLPVPPERVWTDTEWDRIRRGYHAWSMDEKWNVFAEGHTLFLHRSTTGRGMYEATFAPVPEGGLRIASALVEGDPKRYRSMGDAYDRLMLELVVSAIVLGEPATELRAQLKELSRPGAAAAFEHSALGLRSKT</sequence>
<organism evidence="1 2">
    <name type="scientific">Streptomyces cavernicola</name>
    <dbReference type="NCBI Taxonomy" id="3043613"/>
    <lineage>
        <taxon>Bacteria</taxon>
        <taxon>Bacillati</taxon>
        <taxon>Actinomycetota</taxon>
        <taxon>Actinomycetes</taxon>
        <taxon>Kitasatosporales</taxon>
        <taxon>Streptomycetaceae</taxon>
        <taxon>Streptomyces</taxon>
    </lineage>
</organism>
<dbReference type="RefSeq" id="WP_282543145.1">
    <property type="nucleotide sequence ID" value="NZ_JASCIQ010000014.1"/>
</dbReference>
<protein>
    <submittedName>
        <fullName evidence="1">Uncharacterized protein</fullName>
    </submittedName>
</protein>
<gene>
    <name evidence="1" type="ORF">QIS96_15405</name>
</gene>
<dbReference type="EMBL" id="JASCIQ010000014">
    <property type="protein sequence ID" value="MDI3405201.1"/>
    <property type="molecule type" value="Genomic_DNA"/>
</dbReference>
<keyword evidence="2" id="KW-1185">Reference proteome</keyword>
<evidence type="ECO:0000313" key="1">
    <source>
        <dbReference type="EMBL" id="MDI3405201.1"/>
    </source>
</evidence>
<evidence type="ECO:0000313" key="2">
    <source>
        <dbReference type="Proteomes" id="UP001223978"/>
    </source>
</evidence>